<gene>
    <name evidence="11" type="ORF">EHS24_008216</name>
</gene>
<dbReference type="GO" id="GO:0071913">
    <property type="term" value="F:citrate secondary active transmembrane transporter activity"/>
    <property type="evidence" value="ECO:0007669"/>
    <property type="project" value="TreeGrafter"/>
</dbReference>
<feature type="repeat" description="Solcar" evidence="9">
    <location>
        <begin position="1"/>
        <end position="55"/>
    </location>
</feature>
<evidence type="ECO:0000313" key="12">
    <source>
        <dbReference type="Proteomes" id="UP000279236"/>
    </source>
</evidence>
<evidence type="ECO:0000256" key="1">
    <source>
        <dbReference type="ARBA" id="ARBA00004225"/>
    </source>
</evidence>
<dbReference type="GO" id="GO:0006843">
    <property type="term" value="P:mitochondrial citrate transmembrane transport"/>
    <property type="evidence" value="ECO:0007669"/>
    <property type="project" value="TreeGrafter"/>
</dbReference>
<keyword evidence="3 10" id="KW-0813">Transport</keyword>
<keyword evidence="8 9" id="KW-0472">Membrane</keyword>
<dbReference type="InterPro" id="IPR018108">
    <property type="entry name" value="MCP_transmembrane"/>
</dbReference>
<keyword evidence="6" id="KW-1133">Transmembrane helix</keyword>
<dbReference type="InterPro" id="IPR023395">
    <property type="entry name" value="MCP_dom_sf"/>
</dbReference>
<dbReference type="PANTHER" id="PTHR45788">
    <property type="entry name" value="SUCCINATE/FUMARATE MITOCHONDRIAL TRANSPORTER-RELATED"/>
    <property type="match status" value="1"/>
</dbReference>
<keyword evidence="12" id="KW-1185">Reference proteome</keyword>
<accession>A0A427XSW4</accession>
<proteinExistence type="inferred from homology"/>
<dbReference type="InterPro" id="IPR049563">
    <property type="entry name" value="TXTP-like"/>
</dbReference>
<evidence type="ECO:0000256" key="7">
    <source>
        <dbReference type="ARBA" id="ARBA00023128"/>
    </source>
</evidence>
<keyword evidence="4 9" id="KW-0812">Transmembrane</keyword>
<dbReference type="OrthoDB" id="44467at2759"/>
<sequence length="254" mass="26705">MQSPGQANRGVVAMIVDTVKTRGVAGLYAGAGAQIAGTGLKAGVRFMTYDTFKEMLRTDEGKLTPGRTMLAGLAAGTVEAVIAVTPSETIKTKLIQDAARPQPLYTSTLDGTVSICRTEGFGGIYRGLGPTILKQASNSAVRFTSFAMLQSVALETLKPASGKLSATTTFATGALAGLITVYTTMPIDNVKTRMQSLGAGAKYRNSLDCLVSIVRHEGVQRLWSGTTPRLARLMLSGGIVFSVYETLMGVMLAL</sequence>
<dbReference type="STRING" id="105984.A0A427XSW4"/>
<dbReference type="Pfam" id="PF00153">
    <property type="entry name" value="Mito_carr"/>
    <property type="match status" value="3"/>
</dbReference>
<evidence type="ECO:0000256" key="8">
    <source>
        <dbReference type="ARBA" id="ARBA00023136"/>
    </source>
</evidence>
<evidence type="ECO:0000256" key="9">
    <source>
        <dbReference type="PROSITE-ProRule" id="PRU00282"/>
    </source>
</evidence>
<comment type="similarity">
    <text evidence="2 10">Belongs to the mitochondrial carrier (TC 2.A.29) family.</text>
</comment>
<evidence type="ECO:0000256" key="5">
    <source>
        <dbReference type="ARBA" id="ARBA00022737"/>
    </source>
</evidence>
<dbReference type="GO" id="GO:0031966">
    <property type="term" value="C:mitochondrial membrane"/>
    <property type="evidence" value="ECO:0007669"/>
    <property type="project" value="UniProtKB-SubCell"/>
</dbReference>
<evidence type="ECO:0000256" key="6">
    <source>
        <dbReference type="ARBA" id="ARBA00022989"/>
    </source>
</evidence>
<evidence type="ECO:0000256" key="2">
    <source>
        <dbReference type="ARBA" id="ARBA00006375"/>
    </source>
</evidence>
<dbReference type="GeneID" id="39592759"/>
<dbReference type="SUPFAM" id="SSF103506">
    <property type="entry name" value="Mitochondrial carrier"/>
    <property type="match status" value="1"/>
</dbReference>
<dbReference type="Gene3D" id="1.50.40.10">
    <property type="entry name" value="Mitochondrial carrier domain"/>
    <property type="match status" value="1"/>
</dbReference>
<dbReference type="Proteomes" id="UP000279236">
    <property type="component" value="Unassembled WGS sequence"/>
</dbReference>
<dbReference type="PANTHER" id="PTHR45788:SF4">
    <property type="entry name" value="TRICARBOXYLATE TRANSPORT PROTEIN, MITOCHONDRIAL"/>
    <property type="match status" value="1"/>
</dbReference>
<comment type="caution">
    <text evidence="11">The sequence shown here is derived from an EMBL/GenBank/DDBJ whole genome shotgun (WGS) entry which is preliminary data.</text>
</comment>
<protein>
    <submittedName>
        <fullName evidence="11">Uncharacterized protein</fullName>
    </submittedName>
</protein>
<evidence type="ECO:0000256" key="3">
    <source>
        <dbReference type="ARBA" id="ARBA00022448"/>
    </source>
</evidence>
<reference evidence="11 12" key="1">
    <citation type="submission" date="2018-11" db="EMBL/GenBank/DDBJ databases">
        <title>Genome sequence of Apiotrichum porosum DSM 27194.</title>
        <authorList>
            <person name="Aliyu H."/>
            <person name="Gorte O."/>
            <person name="Ochsenreither K."/>
        </authorList>
    </citation>
    <scope>NUCLEOTIDE SEQUENCE [LARGE SCALE GENOMIC DNA]</scope>
    <source>
        <strain evidence="11 12">DSM 27194</strain>
    </source>
</reference>
<dbReference type="EMBL" id="RSCE01000006">
    <property type="protein sequence ID" value="RSH82012.1"/>
    <property type="molecule type" value="Genomic_DNA"/>
</dbReference>
<keyword evidence="7" id="KW-0496">Mitochondrion</keyword>
<dbReference type="AlphaFoldDB" id="A0A427XSW4"/>
<dbReference type="RefSeq" id="XP_028476467.1">
    <property type="nucleotide sequence ID" value="XM_028623534.1"/>
</dbReference>
<comment type="subcellular location">
    <subcellularLocation>
        <location evidence="1">Mitochondrion membrane</location>
        <topology evidence="1">Multi-pass membrane protein</topology>
    </subcellularLocation>
</comment>
<dbReference type="PROSITE" id="PS50920">
    <property type="entry name" value="SOLCAR"/>
    <property type="match status" value="3"/>
</dbReference>
<evidence type="ECO:0000256" key="10">
    <source>
        <dbReference type="RuleBase" id="RU000488"/>
    </source>
</evidence>
<name>A0A427XSW4_9TREE</name>
<evidence type="ECO:0000256" key="4">
    <source>
        <dbReference type="ARBA" id="ARBA00022692"/>
    </source>
</evidence>
<feature type="repeat" description="Solcar" evidence="9">
    <location>
        <begin position="164"/>
        <end position="250"/>
    </location>
</feature>
<feature type="repeat" description="Solcar" evidence="9">
    <location>
        <begin position="66"/>
        <end position="152"/>
    </location>
</feature>
<organism evidence="11 12">
    <name type="scientific">Apiotrichum porosum</name>
    <dbReference type="NCBI Taxonomy" id="105984"/>
    <lineage>
        <taxon>Eukaryota</taxon>
        <taxon>Fungi</taxon>
        <taxon>Dikarya</taxon>
        <taxon>Basidiomycota</taxon>
        <taxon>Agaricomycotina</taxon>
        <taxon>Tremellomycetes</taxon>
        <taxon>Trichosporonales</taxon>
        <taxon>Trichosporonaceae</taxon>
        <taxon>Apiotrichum</taxon>
    </lineage>
</organism>
<keyword evidence="5" id="KW-0677">Repeat</keyword>
<evidence type="ECO:0000313" key="11">
    <source>
        <dbReference type="EMBL" id="RSH82012.1"/>
    </source>
</evidence>